<evidence type="ECO:0000256" key="3">
    <source>
        <dbReference type="ARBA" id="ARBA00022603"/>
    </source>
</evidence>
<dbReference type="Gene3D" id="1.10.155.10">
    <property type="entry name" value="Chemotaxis receptor methyltransferase CheR, N-terminal domain"/>
    <property type="match status" value="1"/>
</dbReference>
<dbReference type="SUPFAM" id="SSF47757">
    <property type="entry name" value="Chemotaxis receptor methyltransferase CheR, N-terminal domain"/>
    <property type="match status" value="1"/>
</dbReference>
<evidence type="ECO:0000256" key="1">
    <source>
        <dbReference type="ARBA" id="ARBA00001541"/>
    </source>
</evidence>
<dbReference type="InterPro" id="IPR036804">
    <property type="entry name" value="CheR_N_sf"/>
</dbReference>
<evidence type="ECO:0000256" key="6">
    <source>
        <dbReference type="SAM" id="MobiDB-lite"/>
    </source>
</evidence>
<keyword evidence="4" id="KW-0808">Transferase</keyword>
<dbReference type="PRINTS" id="PR00996">
    <property type="entry name" value="CHERMTFRASE"/>
</dbReference>
<organism evidence="8 9">
    <name type="scientific">Roseomonas indoligenes</name>
    <dbReference type="NCBI Taxonomy" id="2820811"/>
    <lineage>
        <taxon>Bacteria</taxon>
        <taxon>Pseudomonadati</taxon>
        <taxon>Pseudomonadota</taxon>
        <taxon>Alphaproteobacteria</taxon>
        <taxon>Acetobacterales</taxon>
        <taxon>Roseomonadaceae</taxon>
        <taxon>Roseomonas</taxon>
    </lineage>
</organism>
<comment type="caution">
    <text evidence="8">The sequence shown here is derived from an EMBL/GenBank/DDBJ whole genome shotgun (WGS) entry which is preliminary data.</text>
</comment>
<dbReference type="GO" id="GO:0032259">
    <property type="term" value="P:methylation"/>
    <property type="evidence" value="ECO:0007669"/>
    <property type="project" value="UniProtKB-KW"/>
</dbReference>
<dbReference type="PANTHER" id="PTHR24422">
    <property type="entry name" value="CHEMOTAXIS PROTEIN METHYLTRANSFERASE"/>
    <property type="match status" value="1"/>
</dbReference>
<dbReference type="EMBL" id="JAGIZA010000001">
    <property type="protein sequence ID" value="MBP0491331.1"/>
    <property type="molecule type" value="Genomic_DNA"/>
</dbReference>
<dbReference type="Proteomes" id="UP000677537">
    <property type="component" value="Unassembled WGS sequence"/>
</dbReference>
<protein>
    <recommendedName>
        <fullName evidence="2">protein-glutamate O-methyltransferase</fullName>
        <ecNumber evidence="2">2.1.1.80</ecNumber>
    </recommendedName>
</protein>
<name>A0A940MSZ4_9PROT</name>
<dbReference type="InterPro" id="IPR011990">
    <property type="entry name" value="TPR-like_helical_dom_sf"/>
</dbReference>
<keyword evidence="9" id="KW-1185">Reference proteome</keyword>
<evidence type="ECO:0000256" key="5">
    <source>
        <dbReference type="ARBA" id="ARBA00022691"/>
    </source>
</evidence>
<keyword evidence="3 8" id="KW-0489">Methyltransferase</keyword>
<reference evidence="8" key="1">
    <citation type="submission" date="2021-03" db="EMBL/GenBank/DDBJ databases">
        <authorList>
            <person name="So Y."/>
        </authorList>
    </citation>
    <scope>NUCLEOTIDE SEQUENCE</scope>
    <source>
        <strain evidence="8">SG15</strain>
    </source>
</reference>
<feature type="domain" description="CheR-type methyltransferase" evidence="7">
    <location>
        <begin position="1"/>
        <end position="260"/>
    </location>
</feature>
<dbReference type="SUPFAM" id="SSF48452">
    <property type="entry name" value="TPR-like"/>
    <property type="match status" value="1"/>
</dbReference>
<dbReference type="InterPro" id="IPR050903">
    <property type="entry name" value="Bact_Chemotaxis_MeTrfase"/>
</dbReference>
<dbReference type="Gene3D" id="1.25.40.10">
    <property type="entry name" value="Tetratricopeptide repeat domain"/>
    <property type="match status" value="1"/>
</dbReference>
<gene>
    <name evidence="8" type="ORF">J5Y10_00915</name>
</gene>
<dbReference type="GO" id="GO:0008983">
    <property type="term" value="F:protein-glutamate O-methyltransferase activity"/>
    <property type="evidence" value="ECO:0007669"/>
    <property type="project" value="UniProtKB-EC"/>
</dbReference>
<dbReference type="InterPro" id="IPR029063">
    <property type="entry name" value="SAM-dependent_MTases_sf"/>
</dbReference>
<evidence type="ECO:0000313" key="8">
    <source>
        <dbReference type="EMBL" id="MBP0491331.1"/>
    </source>
</evidence>
<sequence>MSDAPRPDEAFAPLKRLIIARTGHAYYEDKDAALWERVRARIRATGAGDSAGYAALLRDPAEGEAEWAALESAITIGETFFFRDARQFAALRDSILPGLIARRTEARRLRIWSAGCSTGAEPYSLAILLRRLLGAEHRAWSISILGTDISEAALVAARAARFSPWALRGMQAAERQRDFLPVDGGRAWQLRPENRGTVRFERQNLLGLLDGTLPLGMTDFDLILCRNVLIYFDRAGVPEMVRALAGRLVPDGWLLLGHAEPDPAYGAFLEAATLSGATAWRPLRGTPPDRPSPIPEAMEPAVPDPQPWQPLLPPPHPLPVLPAAPAGPSAPAASDLPAVIGRARAEADSGALDDARTTLRAGLEAHPTAAPLHYLDALVARGLGEPGEAEAALRRALYLDKGFVAAHYQLGLLLLDRGAEAAGRRSVANAARLARALPGDTVLEEGDGMTAETLLALARHHLEPRPGGVG</sequence>
<dbReference type="RefSeq" id="WP_209369800.1">
    <property type="nucleotide sequence ID" value="NZ_JAGIZA010000001.1"/>
</dbReference>
<dbReference type="Pfam" id="PF01739">
    <property type="entry name" value="CheR"/>
    <property type="match status" value="1"/>
</dbReference>
<dbReference type="InterPro" id="IPR000780">
    <property type="entry name" value="CheR_MeTrfase"/>
</dbReference>
<feature type="compositionally biased region" description="Pro residues" evidence="6">
    <location>
        <begin position="302"/>
        <end position="317"/>
    </location>
</feature>
<dbReference type="AlphaFoldDB" id="A0A940MSZ4"/>
<comment type="catalytic activity">
    <reaction evidence="1">
        <text>L-glutamyl-[protein] + S-adenosyl-L-methionine = [protein]-L-glutamate 5-O-methyl ester + S-adenosyl-L-homocysteine</text>
        <dbReference type="Rhea" id="RHEA:24452"/>
        <dbReference type="Rhea" id="RHEA-COMP:10208"/>
        <dbReference type="Rhea" id="RHEA-COMP:10311"/>
        <dbReference type="ChEBI" id="CHEBI:29973"/>
        <dbReference type="ChEBI" id="CHEBI:57856"/>
        <dbReference type="ChEBI" id="CHEBI:59789"/>
        <dbReference type="ChEBI" id="CHEBI:82795"/>
        <dbReference type="EC" id="2.1.1.80"/>
    </reaction>
</comment>
<dbReference type="SMART" id="SM00138">
    <property type="entry name" value="MeTrc"/>
    <property type="match status" value="1"/>
</dbReference>
<proteinExistence type="predicted"/>
<keyword evidence="5" id="KW-0949">S-adenosyl-L-methionine</keyword>
<feature type="region of interest" description="Disordered" evidence="6">
    <location>
        <begin position="280"/>
        <end position="317"/>
    </location>
</feature>
<evidence type="ECO:0000256" key="4">
    <source>
        <dbReference type="ARBA" id="ARBA00022679"/>
    </source>
</evidence>
<dbReference type="SUPFAM" id="SSF53335">
    <property type="entry name" value="S-adenosyl-L-methionine-dependent methyltransferases"/>
    <property type="match status" value="1"/>
</dbReference>
<dbReference type="EC" id="2.1.1.80" evidence="2"/>
<dbReference type="InterPro" id="IPR022642">
    <property type="entry name" value="CheR_C"/>
</dbReference>
<dbReference type="PROSITE" id="PS50123">
    <property type="entry name" value="CHER"/>
    <property type="match status" value="1"/>
</dbReference>
<accession>A0A940MSZ4</accession>
<dbReference type="PANTHER" id="PTHR24422:SF10">
    <property type="entry name" value="CHEMOTAXIS PROTEIN METHYLTRANSFERASE 2"/>
    <property type="match status" value="1"/>
</dbReference>
<evidence type="ECO:0000256" key="2">
    <source>
        <dbReference type="ARBA" id="ARBA00012534"/>
    </source>
</evidence>
<evidence type="ECO:0000313" key="9">
    <source>
        <dbReference type="Proteomes" id="UP000677537"/>
    </source>
</evidence>
<evidence type="ECO:0000259" key="7">
    <source>
        <dbReference type="PROSITE" id="PS50123"/>
    </source>
</evidence>
<dbReference type="Gene3D" id="3.40.50.150">
    <property type="entry name" value="Vaccinia Virus protein VP39"/>
    <property type="match status" value="1"/>
</dbReference>